<feature type="signal peptide" evidence="2">
    <location>
        <begin position="1"/>
        <end position="25"/>
    </location>
</feature>
<dbReference type="RefSeq" id="WP_184303804.1">
    <property type="nucleotide sequence ID" value="NZ_JACHXU010000004.1"/>
</dbReference>
<feature type="region of interest" description="Disordered" evidence="1">
    <location>
        <begin position="48"/>
        <end position="70"/>
    </location>
</feature>
<feature type="domain" description="DUF4142" evidence="3">
    <location>
        <begin position="74"/>
        <end position="153"/>
    </location>
</feature>
<protein>
    <submittedName>
        <fullName evidence="4">Putative outer membrane protein</fullName>
    </submittedName>
</protein>
<evidence type="ECO:0000313" key="4">
    <source>
        <dbReference type="EMBL" id="MBB3205852.1"/>
    </source>
</evidence>
<sequence length="321" mass="36210">MALNRKLRRVLVVPLSLALAGPVVAQDVDVQAGASGVDVRASGVDVDVDANRQTSTDRTQRRRGNGDVTDRTNQQIAAWVMVDQESLIDLATFGLDHTQSDQVRKLAETVIQDHKKISEKLSPPAAWRTRPTWARTSDQIEREQQRRLDAAEDRADEVGEERREVIRDARRDADGVRRPLENIVDRLEDGVERVADRTEDAIENARESIDRELSNDRSRRRGVSWIAMHRDVSEAIANAAKEDLRQRQGYEFDASFVGMLVASHIQQEATLELLSKRASGELSEMLRETVDAIREHKRQANEVMDAIKPNTPARRVASESR</sequence>
<keyword evidence="5" id="KW-1185">Reference proteome</keyword>
<name>A0A7W5H411_9BACT</name>
<proteinExistence type="predicted"/>
<organism evidence="4 5">
    <name type="scientific">Aporhodopirellula rubra</name>
    <dbReference type="NCBI Taxonomy" id="980271"/>
    <lineage>
        <taxon>Bacteria</taxon>
        <taxon>Pseudomonadati</taxon>
        <taxon>Planctomycetota</taxon>
        <taxon>Planctomycetia</taxon>
        <taxon>Pirellulales</taxon>
        <taxon>Pirellulaceae</taxon>
        <taxon>Aporhodopirellula</taxon>
    </lineage>
</organism>
<dbReference type="Proteomes" id="UP000536179">
    <property type="component" value="Unassembled WGS sequence"/>
</dbReference>
<dbReference type="Pfam" id="PF13628">
    <property type="entry name" value="DUF4142"/>
    <property type="match status" value="1"/>
</dbReference>
<dbReference type="EMBL" id="JACHXU010000004">
    <property type="protein sequence ID" value="MBB3205852.1"/>
    <property type="molecule type" value="Genomic_DNA"/>
</dbReference>
<evidence type="ECO:0000256" key="2">
    <source>
        <dbReference type="SAM" id="SignalP"/>
    </source>
</evidence>
<feature type="chain" id="PRO_5031346797" evidence="2">
    <location>
        <begin position="26"/>
        <end position="321"/>
    </location>
</feature>
<dbReference type="InterPro" id="IPR025419">
    <property type="entry name" value="DUF4142"/>
</dbReference>
<evidence type="ECO:0000313" key="5">
    <source>
        <dbReference type="Proteomes" id="UP000536179"/>
    </source>
</evidence>
<accession>A0A7W5H411</accession>
<comment type="caution">
    <text evidence="4">The sequence shown here is derived from an EMBL/GenBank/DDBJ whole genome shotgun (WGS) entry which is preliminary data.</text>
</comment>
<feature type="compositionally biased region" description="Basic and acidic residues" evidence="1">
    <location>
        <begin position="138"/>
        <end position="155"/>
    </location>
</feature>
<dbReference type="AlphaFoldDB" id="A0A7W5H411"/>
<keyword evidence="2" id="KW-0732">Signal</keyword>
<evidence type="ECO:0000259" key="3">
    <source>
        <dbReference type="Pfam" id="PF13628"/>
    </source>
</evidence>
<gene>
    <name evidence="4" type="ORF">FHS27_001656</name>
</gene>
<reference evidence="4 5" key="1">
    <citation type="submission" date="2020-08" db="EMBL/GenBank/DDBJ databases">
        <title>Genomic Encyclopedia of Type Strains, Phase III (KMG-III): the genomes of soil and plant-associated and newly described type strains.</title>
        <authorList>
            <person name="Whitman W."/>
        </authorList>
    </citation>
    <scope>NUCLEOTIDE SEQUENCE [LARGE SCALE GENOMIC DNA]</scope>
    <source>
        <strain evidence="4 5">CECT 8075</strain>
    </source>
</reference>
<feature type="region of interest" description="Disordered" evidence="1">
    <location>
        <begin position="122"/>
        <end position="155"/>
    </location>
</feature>
<evidence type="ECO:0000256" key="1">
    <source>
        <dbReference type="SAM" id="MobiDB-lite"/>
    </source>
</evidence>